<name>A0A1G5SCA3_9PROT</name>
<dbReference type="EC" id="2.1.1.67" evidence="4 9"/>
<dbReference type="SUPFAM" id="SSF53335">
    <property type="entry name" value="S-adenosyl-L-methionine-dependent methyltransferases"/>
    <property type="match status" value="1"/>
</dbReference>
<dbReference type="PROSITE" id="PS51585">
    <property type="entry name" value="SAM_MT_TPMT"/>
    <property type="match status" value="1"/>
</dbReference>
<keyword evidence="7 9" id="KW-0808">Transferase</keyword>
<dbReference type="GO" id="GO:0010038">
    <property type="term" value="P:response to metal ion"/>
    <property type="evidence" value="ECO:0007669"/>
    <property type="project" value="InterPro"/>
</dbReference>
<dbReference type="Proteomes" id="UP000198729">
    <property type="component" value="Unassembled WGS sequence"/>
</dbReference>
<sequence>MKPDFWLERWEREEIGFHRTSIHWALTTYWHQIAANSHAPVLVPLCGKSVDLHWLMLRGHPVVGIELSPKAITEFFTEWGRNPEQERNSTITYWQAENIRLVQGDFFEVYPDKPFQYFYDRAALIALPATMRSQYLDHLISCLTTRSSGLLVTLEYDQQKMDGPPFSVTHAELSGRNELYFDQLARRDVLAEYSHFAKQGLDYLFETIYRVTRI</sequence>
<keyword evidence="11" id="KW-1185">Reference proteome</keyword>
<dbReference type="InterPro" id="IPR029063">
    <property type="entry name" value="SAM-dependent_MTases_sf"/>
</dbReference>
<feature type="binding site" evidence="9">
    <location>
        <position position="66"/>
    </location>
    <ligand>
        <name>S-adenosyl-L-methionine</name>
        <dbReference type="ChEBI" id="CHEBI:59789"/>
    </ligand>
</feature>
<keyword evidence="8 9" id="KW-0949">S-adenosyl-L-methionine</keyword>
<dbReference type="InterPro" id="IPR022474">
    <property type="entry name" value="Thiopur_S-MeTfrase_Se/Te_detox"/>
</dbReference>
<feature type="binding site" evidence="9">
    <location>
        <position position="45"/>
    </location>
    <ligand>
        <name>S-adenosyl-L-methionine</name>
        <dbReference type="ChEBI" id="CHEBI:59789"/>
    </ligand>
</feature>
<feature type="binding site" evidence="9">
    <location>
        <position position="10"/>
    </location>
    <ligand>
        <name>S-adenosyl-L-methionine</name>
        <dbReference type="ChEBI" id="CHEBI:59789"/>
    </ligand>
</feature>
<dbReference type="GO" id="GO:0005737">
    <property type="term" value="C:cytoplasm"/>
    <property type="evidence" value="ECO:0007669"/>
    <property type="project" value="UniProtKB-SubCell"/>
</dbReference>
<dbReference type="Pfam" id="PF05724">
    <property type="entry name" value="TPMT"/>
    <property type="match status" value="1"/>
</dbReference>
<reference evidence="10 11" key="1">
    <citation type="submission" date="2016-10" db="EMBL/GenBank/DDBJ databases">
        <authorList>
            <person name="de Groot N.N."/>
        </authorList>
    </citation>
    <scope>NUCLEOTIDE SEQUENCE [LARGE SCALE GENOMIC DNA]</scope>
    <source>
        <strain evidence="10">1</strain>
    </source>
</reference>
<dbReference type="STRING" id="51642.NSMM_230028"/>
<dbReference type="PANTHER" id="PTHR10259:SF11">
    <property type="entry name" value="THIOPURINE S-METHYLTRANSFERASE"/>
    <property type="match status" value="1"/>
</dbReference>
<evidence type="ECO:0000256" key="7">
    <source>
        <dbReference type="ARBA" id="ARBA00022679"/>
    </source>
</evidence>
<evidence type="ECO:0000256" key="9">
    <source>
        <dbReference type="HAMAP-Rule" id="MF_00812"/>
    </source>
</evidence>
<evidence type="ECO:0000256" key="8">
    <source>
        <dbReference type="ARBA" id="ARBA00022691"/>
    </source>
</evidence>
<comment type="similarity">
    <text evidence="3 9">Belongs to the class I-like SAM-binding methyltransferase superfamily. TPMT family.</text>
</comment>
<keyword evidence="5 9" id="KW-0963">Cytoplasm</keyword>
<evidence type="ECO:0000256" key="3">
    <source>
        <dbReference type="ARBA" id="ARBA00008145"/>
    </source>
</evidence>
<dbReference type="InterPro" id="IPR008854">
    <property type="entry name" value="TPMT"/>
</dbReference>
<dbReference type="GO" id="GO:0032259">
    <property type="term" value="P:methylation"/>
    <property type="evidence" value="ECO:0007669"/>
    <property type="project" value="UniProtKB-KW"/>
</dbReference>
<evidence type="ECO:0000313" key="11">
    <source>
        <dbReference type="Proteomes" id="UP000198729"/>
    </source>
</evidence>
<organism evidence="10 11">
    <name type="scientific">Nitrosomonas mobilis</name>
    <dbReference type="NCBI Taxonomy" id="51642"/>
    <lineage>
        <taxon>Bacteria</taxon>
        <taxon>Pseudomonadati</taxon>
        <taxon>Pseudomonadota</taxon>
        <taxon>Betaproteobacteria</taxon>
        <taxon>Nitrosomonadales</taxon>
        <taxon>Nitrosomonadaceae</taxon>
        <taxon>Nitrosomonas</taxon>
    </lineage>
</organism>
<gene>
    <name evidence="9 10" type="primary">tpm</name>
    <name evidence="10" type="ORF">NSMM_230028</name>
</gene>
<keyword evidence="6 9" id="KW-0489">Methyltransferase</keyword>
<dbReference type="NCBIfam" id="TIGR03840">
    <property type="entry name" value="TMPT_Se_Te"/>
    <property type="match status" value="1"/>
</dbReference>
<evidence type="ECO:0000256" key="6">
    <source>
        <dbReference type="ARBA" id="ARBA00022603"/>
    </source>
</evidence>
<dbReference type="FunFam" id="3.40.50.150:FF:000101">
    <property type="entry name" value="Thiopurine S-methyltransferase"/>
    <property type="match status" value="1"/>
</dbReference>
<dbReference type="PIRSF" id="PIRSF023956">
    <property type="entry name" value="Thiopurine_S-methyltransferase"/>
    <property type="match status" value="1"/>
</dbReference>
<comment type="subcellular location">
    <subcellularLocation>
        <location evidence="2 9">Cytoplasm</location>
    </subcellularLocation>
</comment>
<comment type="catalytic activity">
    <reaction evidence="1 9">
        <text>S-adenosyl-L-methionine + a thiopurine = S-adenosyl-L-homocysteine + a thiopurine S-methylether.</text>
        <dbReference type="EC" id="2.1.1.67"/>
    </reaction>
</comment>
<dbReference type="PANTHER" id="PTHR10259">
    <property type="entry name" value="THIOPURINE S-METHYLTRANSFERASE"/>
    <property type="match status" value="1"/>
</dbReference>
<evidence type="ECO:0000256" key="5">
    <source>
        <dbReference type="ARBA" id="ARBA00022490"/>
    </source>
</evidence>
<dbReference type="InterPro" id="IPR025835">
    <property type="entry name" value="Thiopurine_S-MeTrfase"/>
</dbReference>
<dbReference type="RefSeq" id="WP_090284213.1">
    <property type="nucleotide sequence ID" value="NZ_FMWO01000029.1"/>
</dbReference>
<protein>
    <recommendedName>
        <fullName evidence="4 9">Thiopurine S-methyltransferase</fullName>
        <ecNumber evidence="4 9">2.1.1.67</ecNumber>
    </recommendedName>
    <alternativeName>
        <fullName evidence="9">Thiopurine methyltransferase</fullName>
    </alternativeName>
</protein>
<dbReference type="AlphaFoldDB" id="A0A1G5SCA3"/>
<evidence type="ECO:0000256" key="2">
    <source>
        <dbReference type="ARBA" id="ARBA00004496"/>
    </source>
</evidence>
<dbReference type="OrthoDB" id="9778208at2"/>
<dbReference type="GO" id="GO:0008119">
    <property type="term" value="F:thiopurine S-methyltransferase activity"/>
    <property type="evidence" value="ECO:0007669"/>
    <property type="project" value="UniProtKB-UniRule"/>
</dbReference>
<dbReference type="Gene3D" id="3.40.50.150">
    <property type="entry name" value="Vaccinia Virus protein VP39"/>
    <property type="match status" value="1"/>
</dbReference>
<proteinExistence type="inferred from homology"/>
<dbReference type="NCBIfam" id="NF009732">
    <property type="entry name" value="PRK13255.1"/>
    <property type="match status" value="1"/>
</dbReference>
<evidence type="ECO:0000256" key="1">
    <source>
        <dbReference type="ARBA" id="ARBA00000903"/>
    </source>
</evidence>
<feature type="binding site" evidence="9">
    <location>
        <position position="121"/>
    </location>
    <ligand>
        <name>S-adenosyl-L-methionine</name>
        <dbReference type="ChEBI" id="CHEBI:59789"/>
    </ligand>
</feature>
<evidence type="ECO:0000256" key="4">
    <source>
        <dbReference type="ARBA" id="ARBA00011905"/>
    </source>
</evidence>
<accession>A0A1G5SCA3</accession>
<dbReference type="EMBL" id="FMWO01000029">
    <property type="protein sequence ID" value="SCZ84607.1"/>
    <property type="molecule type" value="Genomic_DNA"/>
</dbReference>
<dbReference type="HAMAP" id="MF_00812">
    <property type="entry name" value="Thiopur_methtran"/>
    <property type="match status" value="1"/>
</dbReference>
<evidence type="ECO:0000313" key="10">
    <source>
        <dbReference type="EMBL" id="SCZ84607.1"/>
    </source>
</evidence>